<dbReference type="Gene3D" id="3.40.50.1820">
    <property type="entry name" value="alpha/beta hydrolase"/>
    <property type="match status" value="1"/>
</dbReference>
<dbReference type="EMBL" id="CP017076">
    <property type="protein sequence ID" value="AOR79563.1"/>
    <property type="molecule type" value="Genomic_DNA"/>
</dbReference>
<evidence type="ECO:0000313" key="5">
    <source>
        <dbReference type="Proteomes" id="UP000094626"/>
    </source>
</evidence>
<dbReference type="OrthoDB" id="9771666at2"/>
<keyword evidence="1" id="KW-0378">Hydrolase</keyword>
<name>A0A1D8ABR6_9SPHN</name>
<dbReference type="InterPro" id="IPR050300">
    <property type="entry name" value="GDXG_lipolytic_enzyme"/>
</dbReference>
<evidence type="ECO:0000256" key="1">
    <source>
        <dbReference type="ARBA" id="ARBA00022801"/>
    </source>
</evidence>
<dbReference type="KEGG" id="nre:BES08_22435"/>
<sequence length="337" mass="35841">MHVRRSLCALLLAVTVLSPVSASAALSTLGNAPAGQQADGVEVQAPTVIWPKGAPELKGWPGKASAPVTEELRDDGETLWNVTVPSYQAFLPPPGKATGAAMIIAPGGGFRLLAMRHEGTRVAEWLAEHGIAAFVLKYRLIQTLPGETNEAMRKRVGATIPAGVGGDPGVADGLETLRLLRSRAAEYRIDPKRIGVVGFSAGGHVAGMMAFAPEAVRPNFAGLIYGMPFGAKLPEIPPANLPYPEGAPSDPWLRPAAEPAPGRLPPLFLAMAQDDMAVGYGFRPFYDALFASGYRPETHLYERGGHGFGMKQTGGTTDHWLEEFRWWIAGEGFTPGN</sequence>
<dbReference type="PANTHER" id="PTHR48081:SF6">
    <property type="entry name" value="PEPTIDASE S9 PROLYL OLIGOPEPTIDASE CATALYTIC DOMAIN-CONTAINING PROTEIN"/>
    <property type="match status" value="1"/>
</dbReference>
<keyword evidence="2" id="KW-0732">Signal</keyword>
<feature type="domain" description="BD-FAE-like" evidence="3">
    <location>
        <begin position="172"/>
        <end position="212"/>
    </location>
</feature>
<dbReference type="InterPro" id="IPR049492">
    <property type="entry name" value="BD-FAE-like_dom"/>
</dbReference>
<dbReference type="GO" id="GO:0016787">
    <property type="term" value="F:hydrolase activity"/>
    <property type="evidence" value="ECO:0007669"/>
    <property type="project" value="UniProtKB-KW"/>
</dbReference>
<feature type="chain" id="PRO_5009104934" evidence="2">
    <location>
        <begin position="25"/>
        <end position="337"/>
    </location>
</feature>
<dbReference type="Pfam" id="PF20434">
    <property type="entry name" value="BD-FAE"/>
    <property type="match status" value="1"/>
</dbReference>
<feature type="signal peptide" evidence="2">
    <location>
        <begin position="1"/>
        <end position="24"/>
    </location>
</feature>
<dbReference type="InterPro" id="IPR029058">
    <property type="entry name" value="AB_hydrolase_fold"/>
</dbReference>
<gene>
    <name evidence="4" type="ORF">BES08_22435</name>
</gene>
<reference evidence="5" key="1">
    <citation type="journal article" date="2017" name="J. Biotechnol.">
        <title>Complete genome sequence of Novosphingobium resinovorum SA1, a versatile xenobiotic-degrading bacterium capable of utilizing sulfanilic acid.</title>
        <authorList>
            <person name="Hegedus B."/>
            <person name="Kos P.B."/>
            <person name="Balint B."/>
            <person name="Maroti G."/>
            <person name="Gan H.M."/>
            <person name="Perei K."/>
            <person name="Rakhely G."/>
        </authorList>
    </citation>
    <scope>NUCLEOTIDE SEQUENCE [LARGE SCALE GENOMIC DNA]</scope>
    <source>
        <strain evidence="5">SA1</strain>
    </source>
</reference>
<dbReference type="SUPFAM" id="SSF53474">
    <property type="entry name" value="alpha/beta-Hydrolases"/>
    <property type="match status" value="1"/>
</dbReference>
<keyword evidence="5" id="KW-1185">Reference proteome</keyword>
<dbReference type="AlphaFoldDB" id="A0A1D8ABR6"/>
<keyword evidence="4" id="KW-0614">Plasmid</keyword>
<organism evidence="4 5">
    <name type="scientific">Novosphingobium resinovorum</name>
    <dbReference type="NCBI Taxonomy" id="158500"/>
    <lineage>
        <taxon>Bacteria</taxon>
        <taxon>Pseudomonadati</taxon>
        <taxon>Pseudomonadota</taxon>
        <taxon>Alphaproteobacteria</taxon>
        <taxon>Sphingomonadales</taxon>
        <taxon>Sphingomonadaceae</taxon>
        <taxon>Novosphingobium</taxon>
    </lineage>
</organism>
<proteinExistence type="predicted"/>
<evidence type="ECO:0000256" key="2">
    <source>
        <dbReference type="SAM" id="SignalP"/>
    </source>
</evidence>
<dbReference type="PANTHER" id="PTHR48081">
    <property type="entry name" value="AB HYDROLASE SUPERFAMILY PROTEIN C4A8.06C"/>
    <property type="match status" value="1"/>
</dbReference>
<accession>A0A1D8ABR6</accession>
<dbReference type="Proteomes" id="UP000094626">
    <property type="component" value="Plasmid pSA1"/>
</dbReference>
<protein>
    <submittedName>
        <fullName evidence="4">Esterase</fullName>
    </submittedName>
</protein>
<geneLocation type="plasmid" evidence="4 5">
    <name>pSA1</name>
</geneLocation>
<evidence type="ECO:0000313" key="4">
    <source>
        <dbReference type="EMBL" id="AOR79563.1"/>
    </source>
</evidence>
<evidence type="ECO:0000259" key="3">
    <source>
        <dbReference type="Pfam" id="PF20434"/>
    </source>
</evidence>